<feature type="compositionally biased region" description="Low complexity" evidence="1">
    <location>
        <begin position="190"/>
        <end position="205"/>
    </location>
</feature>
<feature type="transmembrane region" description="Helical" evidence="2">
    <location>
        <begin position="20"/>
        <end position="42"/>
    </location>
</feature>
<keyword evidence="2" id="KW-0472">Membrane</keyword>
<accession>A0A328VS27</accession>
<dbReference type="AlphaFoldDB" id="A0A328VS27"/>
<evidence type="ECO:0000313" key="4">
    <source>
        <dbReference type="Proteomes" id="UP000248706"/>
    </source>
</evidence>
<organism evidence="3 4">
    <name type="scientific">Thermogemmatispora tikiterensis</name>
    <dbReference type="NCBI Taxonomy" id="1825093"/>
    <lineage>
        <taxon>Bacteria</taxon>
        <taxon>Bacillati</taxon>
        <taxon>Chloroflexota</taxon>
        <taxon>Ktedonobacteria</taxon>
        <taxon>Thermogemmatisporales</taxon>
        <taxon>Thermogemmatisporaceae</taxon>
        <taxon>Thermogemmatispora</taxon>
    </lineage>
</organism>
<protein>
    <recommendedName>
        <fullName evidence="5">OmpR/PhoB-type domain-containing protein</fullName>
    </recommendedName>
</protein>
<dbReference type="InterPro" id="IPR036388">
    <property type="entry name" value="WH-like_DNA-bd_sf"/>
</dbReference>
<keyword evidence="2" id="KW-1133">Transmembrane helix</keyword>
<gene>
    <name evidence="3" type="ORF">A4R35_23520</name>
</gene>
<reference evidence="3 4" key="1">
    <citation type="submission" date="2016-08" db="EMBL/GenBank/DDBJ databases">
        <title>Analysis of Carbohydrate Active Enzymes in Thermogemmatispora T81 Reveals Carbohydrate Degradation Ability.</title>
        <authorList>
            <person name="Tomazini A."/>
            <person name="Lal S."/>
            <person name="Stott M."/>
            <person name="Henrissat B."/>
            <person name="Polikarpov I."/>
            <person name="Sparling R."/>
            <person name="Levin D.B."/>
        </authorList>
    </citation>
    <scope>NUCLEOTIDE SEQUENCE [LARGE SCALE GENOMIC DNA]</scope>
    <source>
        <strain evidence="3 4">T81</strain>
    </source>
</reference>
<comment type="caution">
    <text evidence="3">The sequence shown here is derived from an EMBL/GenBank/DDBJ whole genome shotgun (WGS) entry which is preliminary data.</text>
</comment>
<feature type="transmembrane region" description="Helical" evidence="2">
    <location>
        <begin position="67"/>
        <end position="92"/>
    </location>
</feature>
<feature type="region of interest" description="Disordered" evidence="1">
    <location>
        <begin position="409"/>
        <end position="428"/>
    </location>
</feature>
<keyword evidence="4" id="KW-1185">Reference proteome</keyword>
<evidence type="ECO:0000313" key="3">
    <source>
        <dbReference type="EMBL" id="RAQ98530.1"/>
    </source>
</evidence>
<evidence type="ECO:0008006" key="5">
    <source>
        <dbReference type="Google" id="ProtNLM"/>
    </source>
</evidence>
<name>A0A328VS27_9CHLR</name>
<dbReference type="Gene3D" id="1.10.10.10">
    <property type="entry name" value="Winged helix-like DNA-binding domain superfamily/Winged helix DNA-binding domain"/>
    <property type="match status" value="1"/>
</dbReference>
<evidence type="ECO:0000256" key="2">
    <source>
        <dbReference type="SAM" id="Phobius"/>
    </source>
</evidence>
<sequence length="428" mass="46743">MPRHAETERKPHARHRQAWLMPMMTALLTVAASLLATVLWTLPNWTLFRTHVTHFPELWQLESNRRLIMLLTIKVLSPLLIAPIIVICCWLIRSIGSLVSESAAGESGEPILTRQIRQPSQGGQREISVMSSPAFPARQSSPEKAAASPVRSILIPQQTESAALTQPVSFPLEAAPKPRVGLPLPTSSAPPLDLPQLSQDLLPPSESHESISARPEQLTDRTAPPLSPPDASAGGNNLPISAASSSGFSAVHVPTGEPPVLDQGREGPCGEYVRIRLLKEVQLELVAPDGRCVQVPLVPNAKRIQLLAYLAWLRGEEVSREKLLEDVFGHGLSDEEATPKRLGEAFDSHRKFLRKDVREAIARLNAAAGQELIPPNLDVFSTRQGLWRLAPTCRVIDLAVLSQGHPSLLSPFPPDRDHSPPPVHLIQA</sequence>
<feature type="region of interest" description="Disordered" evidence="1">
    <location>
        <begin position="109"/>
        <end position="149"/>
    </location>
</feature>
<feature type="region of interest" description="Disordered" evidence="1">
    <location>
        <begin position="179"/>
        <end position="240"/>
    </location>
</feature>
<dbReference type="Proteomes" id="UP000248706">
    <property type="component" value="Unassembled WGS sequence"/>
</dbReference>
<proteinExistence type="predicted"/>
<dbReference type="EMBL" id="MCIF01000002">
    <property type="protein sequence ID" value="RAQ98530.1"/>
    <property type="molecule type" value="Genomic_DNA"/>
</dbReference>
<keyword evidence="2" id="KW-0812">Transmembrane</keyword>
<evidence type="ECO:0000256" key="1">
    <source>
        <dbReference type="SAM" id="MobiDB-lite"/>
    </source>
</evidence>